<evidence type="ECO:0000256" key="1">
    <source>
        <dbReference type="SAM" id="MobiDB-lite"/>
    </source>
</evidence>
<feature type="transmembrane region" description="Helical" evidence="2">
    <location>
        <begin position="81"/>
        <end position="98"/>
    </location>
</feature>
<name>A0A7K0BVZ0_9ACTN</name>
<evidence type="ECO:0000313" key="4">
    <source>
        <dbReference type="Proteomes" id="UP000487268"/>
    </source>
</evidence>
<feature type="compositionally biased region" description="Low complexity" evidence="1">
    <location>
        <begin position="14"/>
        <end position="25"/>
    </location>
</feature>
<comment type="caution">
    <text evidence="3">The sequence shown here is derived from an EMBL/GenBank/DDBJ whole genome shotgun (WGS) entry which is preliminary data.</text>
</comment>
<sequence length="105" mass="10637">MPQEAAGSERQAGRRVAGAGTAAERGTVERSLAPAAIVIGLVALVLGFIPATHFLGALAGVIGLPLALYSQMVSASTGERWLNVIGMVGSFVGAAFALRHGGFTF</sequence>
<keyword evidence="2" id="KW-0812">Transmembrane</keyword>
<accession>A0A7K0BVZ0</accession>
<evidence type="ECO:0000256" key="2">
    <source>
        <dbReference type="SAM" id="Phobius"/>
    </source>
</evidence>
<dbReference type="EMBL" id="WEGH01000002">
    <property type="protein sequence ID" value="MQY05338.1"/>
    <property type="molecule type" value="Genomic_DNA"/>
</dbReference>
<keyword evidence="2" id="KW-1133">Transmembrane helix</keyword>
<gene>
    <name evidence="3" type="ORF">ACRB68_34110</name>
</gene>
<dbReference type="RefSeq" id="WP_235959418.1">
    <property type="nucleotide sequence ID" value="NZ_WEGH01000002.1"/>
</dbReference>
<keyword evidence="2" id="KW-0472">Membrane</keyword>
<evidence type="ECO:0000313" key="3">
    <source>
        <dbReference type="EMBL" id="MQY05338.1"/>
    </source>
</evidence>
<organism evidence="3 4">
    <name type="scientific">Actinomadura macrotermitis</name>
    <dbReference type="NCBI Taxonomy" id="2585200"/>
    <lineage>
        <taxon>Bacteria</taxon>
        <taxon>Bacillati</taxon>
        <taxon>Actinomycetota</taxon>
        <taxon>Actinomycetes</taxon>
        <taxon>Streptosporangiales</taxon>
        <taxon>Thermomonosporaceae</taxon>
        <taxon>Actinomadura</taxon>
    </lineage>
</organism>
<feature type="transmembrane region" description="Helical" evidence="2">
    <location>
        <begin position="36"/>
        <end position="69"/>
    </location>
</feature>
<dbReference type="AlphaFoldDB" id="A0A7K0BVZ0"/>
<feature type="region of interest" description="Disordered" evidence="1">
    <location>
        <begin position="1"/>
        <end position="25"/>
    </location>
</feature>
<dbReference type="Proteomes" id="UP000487268">
    <property type="component" value="Unassembled WGS sequence"/>
</dbReference>
<evidence type="ECO:0008006" key="5">
    <source>
        <dbReference type="Google" id="ProtNLM"/>
    </source>
</evidence>
<proteinExistence type="predicted"/>
<protein>
    <recommendedName>
        <fullName evidence="5">FUSC family protein</fullName>
    </recommendedName>
</protein>
<reference evidence="3 4" key="1">
    <citation type="submission" date="2019-10" db="EMBL/GenBank/DDBJ databases">
        <title>Actinomadura rubteroloni sp. nov. and Actinomadura macrotermitis sp. nov., isolated from the gut of fungus growing-termite Macrotermes natalensis.</title>
        <authorList>
            <person name="Benndorf R."/>
            <person name="Martin K."/>
            <person name="Kuefner M."/>
            <person name="De Beer W."/>
            <person name="Kaster A.-K."/>
            <person name="Vollmers J."/>
            <person name="Poulsen M."/>
            <person name="Beemelmanns C."/>
        </authorList>
    </citation>
    <scope>NUCLEOTIDE SEQUENCE [LARGE SCALE GENOMIC DNA]</scope>
    <source>
        <strain evidence="3 4">RB68</strain>
    </source>
</reference>
<keyword evidence="4" id="KW-1185">Reference proteome</keyword>